<feature type="domain" description="Carbohydrate kinase FGGY C-terminal" evidence="5">
    <location>
        <begin position="277"/>
        <end position="474"/>
    </location>
</feature>
<organism evidence="6 7">
    <name type="scientific">Staphylococcus delphini</name>
    <dbReference type="NCBI Taxonomy" id="53344"/>
    <lineage>
        <taxon>Bacteria</taxon>
        <taxon>Bacillati</taxon>
        <taxon>Bacillota</taxon>
        <taxon>Bacilli</taxon>
        <taxon>Bacillales</taxon>
        <taxon>Staphylococcaceae</taxon>
        <taxon>Staphylococcus</taxon>
        <taxon>Staphylococcus intermedius group</taxon>
    </lineage>
</organism>
<evidence type="ECO:0000256" key="2">
    <source>
        <dbReference type="ARBA" id="ARBA00022679"/>
    </source>
</evidence>
<dbReference type="PANTHER" id="PTHR43095:SF5">
    <property type="entry name" value="XYLULOSE KINASE"/>
    <property type="match status" value="1"/>
</dbReference>
<keyword evidence="3" id="KW-0418">Kinase</keyword>
<dbReference type="RefSeq" id="WP_096593777.1">
    <property type="nucleotide sequence ID" value="NZ_MWUU01000007.1"/>
</dbReference>
<evidence type="ECO:0000259" key="4">
    <source>
        <dbReference type="Pfam" id="PF00370"/>
    </source>
</evidence>
<evidence type="ECO:0000256" key="3">
    <source>
        <dbReference type="ARBA" id="ARBA00022777"/>
    </source>
</evidence>
<dbReference type="CDD" id="cd07809">
    <property type="entry name" value="ASKHA_NBD_FGGY_BaXK-like"/>
    <property type="match status" value="1"/>
</dbReference>
<evidence type="ECO:0000313" key="6">
    <source>
        <dbReference type="EMBL" id="PCF55338.1"/>
    </source>
</evidence>
<dbReference type="InterPro" id="IPR018485">
    <property type="entry name" value="FGGY_C"/>
</dbReference>
<dbReference type="InterPro" id="IPR018484">
    <property type="entry name" value="FGGY_N"/>
</dbReference>
<dbReference type="InterPro" id="IPR043129">
    <property type="entry name" value="ATPase_NBD"/>
</dbReference>
<gene>
    <name evidence="6" type="ORF">B5C08_06730</name>
</gene>
<evidence type="ECO:0000259" key="5">
    <source>
        <dbReference type="Pfam" id="PF02782"/>
    </source>
</evidence>
<dbReference type="GO" id="GO:0016301">
    <property type="term" value="F:kinase activity"/>
    <property type="evidence" value="ECO:0007669"/>
    <property type="project" value="UniProtKB-KW"/>
</dbReference>
<dbReference type="SUPFAM" id="SSF53067">
    <property type="entry name" value="Actin-like ATPase domain"/>
    <property type="match status" value="2"/>
</dbReference>
<accession>A0A2A4GXS7</accession>
<proteinExistence type="inferred from homology"/>
<dbReference type="GO" id="GO:0005975">
    <property type="term" value="P:carbohydrate metabolic process"/>
    <property type="evidence" value="ECO:0007669"/>
    <property type="project" value="InterPro"/>
</dbReference>
<comment type="similarity">
    <text evidence="1">Belongs to the FGGY kinase family.</text>
</comment>
<dbReference type="AlphaFoldDB" id="A0A2A4GXS7"/>
<dbReference type="InterPro" id="IPR050406">
    <property type="entry name" value="FGGY_Carb_Kinase"/>
</dbReference>
<name>A0A2A4GXS7_9STAP</name>
<reference evidence="6 7" key="1">
    <citation type="journal article" date="2017" name="PLoS ONE">
        <title>Development of a real-time PCR for detection of Staphylococcus pseudintermedius using a novel automated comparison of whole-genome sequences.</title>
        <authorList>
            <person name="Verstappen K.M."/>
            <person name="Huijbregts L."/>
            <person name="Spaninks M."/>
            <person name="Wagenaar J.A."/>
            <person name="Fluit A.C."/>
            <person name="Duim B."/>
        </authorList>
    </citation>
    <scope>NUCLEOTIDE SEQUENCE [LARGE SCALE GENOMIC DNA]</scope>
    <source>
        <strain evidence="6 7">215070706401-1</strain>
    </source>
</reference>
<comment type="caution">
    <text evidence="6">The sequence shown here is derived from an EMBL/GenBank/DDBJ whole genome shotgun (WGS) entry which is preliminary data.</text>
</comment>
<dbReference type="Gene3D" id="3.30.420.40">
    <property type="match status" value="2"/>
</dbReference>
<dbReference type="PANTHER" id="PTHR43095">
    <property type="entry name" value="SUGAR KINASE"/>
    <property type="match status" value="1"/>
</dbReference>
<protein>
    <submittedName>
        <fullName evidence="6">ATPase</fullName>
    </submittedName>
</protein>
<feature type="domain" description="Carbohydrate kinase FGGY N-terminal" evidence="4">
    <location>
        <begin position="17"/>
        <end position="241"/>
    </location>
</feature>
<dbReference type="Proteomes" id="UP000218335">
    <property type="component" value="Unassembled WGS sequence"/>
</dbReference>
<sequence>MDKQTTCQKIEAGDISVGIELGSTRIKTVAIDSTTHTIATGHYEWEQQLTDGYWSYDLDEVWQGIQESFRLMTREIKATYGVALTHIASLGISGMMHGYLAFDAQDQLLVPFRTWRNNTAREAGEQLREAFQFNIPERWSIAHYYQSALNQESHVKDVAYMTTLSGYVHWQLTGEKVLGIGDASGMFPIDPKTATYRKDLCEQFDTLMATNGYEQDIQRILPTVHVAGEQAGTLTEDGARLLDPTGTLTSGCPMCAPEGDAGTGMVATNSITPKTGNVSAGTSIFAMIVLEQSLQAVYPEVDIVTTPAGDEVAMIHANNGSSDLNQWVRLFEEVFQLMDVPYDKATLWTHLFESALDGDDDLGKLLAYGYISGEYITDVPKGFPLFIRQQDSRFNIQNFMKTHIFTMLSTLKIGVDRLKAREHLKIERMTGHGGVFATKQVVQRYLAAALESPVTVMENANEGGAWGMAVLARYMLENNVTLAAFLEHVGFRDVETETRAPQAQDIESFNTYVQQFEAGLAVEHRLKDTLD</sequence>
<dbReference type="Pfam" id="PF00370">
    <property type="entry name" value="FGGY_N"/>
    <property type="match status" value="1"/>
</dbReference>
<dbReference type="Pfam" id="PF02782">
    <property type="entry name" value="FGGY_C"/>
    <property type="match status" value="1"/>
</dbReference>
<dbReference type="EMBL" id="MWUU01000007">
    <property type="protein sequence ID" value="PCF55338.1"/>
    <property type="molecule type" value="Genomic_DNA"/>
</dbReference>
<evidence type="ECO:0000256" key="1">
    <source>
        <dbReference type="ARBA" id="ARBA00009156"/>
    </source>
</evidence>
<evidence type="ECO:0000313" key="7">
    <source>
        <dbReference type="Proteomes" id="UP000218335"/>
    </source>
</evidence>
<keyword evidence="2" id="KW-0808">Transferase</keyword>